<dbReference type="AlphaFoldDB" id="A0A9D1H458"/>
<proteinExistence type="predicted"/>
<accession>A0A9D1H458</accession>
<dbReference type="SUPFAM" id="SSF55781">
    <property type="entry name" value="GAF domain-like"/>
    <property type="match status" value="1"/>
</dbReference>
<dbReference type="Proteomes" id="UP000824160">
    <property type="component" value="Unassembled WGS sequence"/>
</dbReference>
<protein>
    <submittedName>
        <fullName evidence="2">GAF domain-containing protein</fullName>
    </submittedName>
</protein>
<name>A0A9D1H458_9FIRM</name>
<dbReference type="InterPro" id="IPR029016">
    <property type="entry name" value="GAF-like_dom_sf"/>
</dbReference>
<evidence type="ECO:0000313" key="3">
    <source>
        <dbReference type="Proteomes" id="UP000824160"/>
    </source>
</evidence>
<sequence>RLEVALDITKKEYLSQSAQERLSFAEKILGYLKVLSECPDYEKAVNKVLSSVGDFYQADRAYLFEHSREHPGHWNNTFEWCAVNVQPQKDNLQNVPPQVVNRWMEIFDREQSIIILNIAPLREQSPDEWRVLNQQGIQRVIVVPLRENGKTIGFIGVDNPRYCIQDDVQVRTLASFLLARIRQDRNEHRYQALLQQSREELLSILHVGFWTLRFPKDGSSGQMLCDRTMYQLMGLSESTDPVDCYQICYSGIRADMVEAVRQAFGKMLATDQAVQVIFPWNHPKKGEVEMRLTGILSEETPEYTQYKGYCREHDDSFLRA</sequence>
<dbReference type="InterPro" id="IPR003018">
    <property type="entry name" value="GAF"/>
</dbReference>
<organism evidence="2 3">
    <name type="scientific">Candidatus Faecivivens stercoripullorum</name>
    <dbReference type="NCBI Taxonomy" id="2840805"/>
    <lineage>
        <taxon>Bacteria</taxon>
        <taxon>Bacillati</taxon>
        <taxon>Bacillota</taxon>
        <taxon>Clostridia</taxon>
        <taxon>Eubacteriales</taxon>
        <taxon>Oscillospiraceae</taxon>
        <taxon>Oscillospiraceae incertae sedis</taxon>
        <taxon>Candidatus Faecivivens</taxon>
    </lineage>
</organism>
<dbReference type="Pfam" id="PF01590">
    <property type="entry name" value="GAF"/>
    <property type="match status" value="1"/>
</dbReference>
<reference evidence="2" key="1">
    <citation type="submission" date="2020-10" db="EMBL/GenBank/DDBJ databases">
        <authorList>
            <person name="Gilroy R."/>
        </authorList>
    </citation>
    <scope>NUCLEOTIDE SEQUENCE</scope>
    <source>
        <strain evidence="2">ChiBcec7-5410</strain>
    </source>
</reference>
<gene>
    <name evidence="2" type="ORF">IAC43_00150</name>
</gene>
<comment type="caution">
    <text evidence="2">The sequence shown here is derived from an EMBL/GenBank/DDBJ whole genome shotgun (WGS) entry which is preliminary data.</text>
</comment>
<reference evidence="2" key="2">
    <citation type="journal article" date="2021" name="PeerJ">
        <title>Extensive microbial diversity within the chicken gut microbiome revealed by metagenomics and culture.</title>
        <authorList>
            <person name="Gilroy R."/>
            <person name="Ravi A."/>
            <person name="Getino M."/>
            <person name="Pursley I."/>
            <person name="Horton D.L."/>
            <person name="Alikhan N.F."/>
            <person name="Baker D."/>
            <person name="Gharbi K."/>
            <person name="Hall N."/>
            <person name="Watson M."/>
            <person name="Adriaenssens E.M."/>
            <person name="Foster-Nyarko E."/>
            <person name="Jarju S."/>
            <person name="Secka A."/>
            <person name="Antonio M."/>
            <person name="Oren A."/>
            <person name="Chaudhuri R.R."/>
            <person name="La Ragione R."/>
            <person name="Hildebrand F."/>
            <person name="Pallen M.J."/>
        </authorList>
    </citation>
    <scope>NUCLEOTIDE SEQUENCE</scope>
    <source>
        <strain evidence="2">ChiBcec7-5410</strain>
    </source>
</reference>
<evidence type="ECO:0000313" key="2">
    <source>
        <dbReference type="EMBL" id="HIT93575.1"/>
    </source>
</evidence>
<dbReference type="Gene3D" id="3.30.450.40">
    <property type="match status" value="1"/>
</dbReference>
<feature type="non-terminal residue" evidence="2">
    <location>
        <position position="1"/>
    </location>
</feature>
<evidence type="ECO:0000259" key="1">
    <source>
        <dbReference type="Pfam" id="PF01590"/>
    </source>
</evidence>
<feature type="domain" description="GAF" evidence="1">
    <location>
        <begin position="40"/>
        <end position="162"/>
    </location>
</feature>
<dbReference type="EMBL" id="DVLW01000006">
    <property type="protein sequence ID" value="HIT93575.1"/>
    <property type="molecule type" value="Genomic_DNA"/>
</dbReference>